<dbReference type="GO" id="GO:0003700">
    <property type="term" value="F:DNA-binding transcription factor activity"/>
    <property type="evidence" value="ECO:0007669"/>
    <property type="project" value="InterPro"/>
</dbReference>
<dbReference type="InterPro" id="IPR009057">
    <property type="entry name" value="Homeodomain-like_sf"/>
</dbReference>
<protein>
    <recommendedName>
        <fullName evidence="4">HTH araC/xylS-type domain-containing protein</fullName>
    </recommendedName>
</protein>
<dbReference type="InterPro" id="IPR050204">
    <property type="entry name" value="AraC_XylS_family_regulators"/>
</dbReference>
<dbReference type="SUPFAM" id="SSF46689">
    <property type="entry name" value="Homeodomain-like"/>
    <property type="match status" value="1"/>
</dbReference>
<dbReference type="Gene3D" id="1.10.10.60">
    <property type="entry name" value="Homeodomain-like"/>
    <property type="match status" value="1"/>
</dbReference>
<dbReference type="Pfam" id="PF12833">
    <property type="entry name" value="HTH_18"/>
    <property type="match status" value="1"/>
</dbReference>
<proteinExistence type="predicted"/>
<feature type="non-terminal residue" evidence="5">
    <location>
        <position position="269"/>
    </location>
</feature>
<keyword evidence="2" id="KW-0238">DNA-binding</keyword>
<evidence type="ECO:0000256" key="3">
    <source>
        <dbReference type="ARBA" id="ARBA00023163"/>
    </source>
</evidence>
<keyword evidence="1" id="KW-0805">Transcription regulation</keyword>
<dbReference type="Proteomes" id="UP000179076">
    <property type="component" value="Unassembled WGS sequence"/>
</dbReference>
<sequence length="269" mass="29740">MPGGTLRSTHAFGVPTASIKNHLYALGDGARIFTSPWIVTKPELRHYAAIYLTARGAPVTLTLDGTTAPYQAAALKQMTERAVRAQDVQVLLFQLDPLHRHFARFRAIARPGLLALDRQRFAQLDTQLQAAYAGRLTVAQASELFDDVVDTVLPLLPPVKDLDARVLKVIELLRQNHNSRLDRLAAAVDLSYDRLSHLFAESMGLPLRTYQSWLKLYTAITLVRADAKLRLTDVAHAAGFADSSHLCKAFVQAHGAPPSYFLDSDYVTI</sequence>
<comment type="caution">
    <text evidence="5">The sequence shown here is derived from an EMBL/GenBank/DDBJ whole genome shotgun (WGS) entry which is preliminary data.</text>
</comment>
<dbReference type="PANTHER" id="PTHR46796:SF15">
    <property type="entry name" value="BLL1074 PROTEIN"/>
    <property type="match status" value="1"/>
</dbReference>
<evidence type="ECO:0000256" key="2">
    <source>
        <dbReference type="ARBA" id="ARBA00023125"/>
    </source>
</evidence>
<dbReference type="SMART" id="SM00342">
    <property type="entry name" value="HTH_ARAC"/>
    <property type="match status" value="1"/>
</dbReference>
<dbReference type="PROSITE" id="PS00041">
    <property type="entry name" value="HTH_ARAC_FAMILY_1"/>
    <property type="match status" value="1"/>
</dbReference>
<dbReference type="PROSITE" id="PS01124">
    <property type="entry name" value="HTH_ARAC_FAMILY_2"/>
    <property type="match status" value="1"/>
</dbReference>
<evidence type="ECO:0000313" key="6">
    <source>
        <dbReference type="Proteomes" id="UP000179076"/>
    </source>
</evidence>
<organism evidence="5 6">
    <name type="scientific">Candidatus Muproteobacteria bacterium RBG_16_60_9</name>
    <dbReference type="NCBI Taxonomy" id="1817755"/>
    <lineage>
        <taxon>Bacteria</taxon>
        <taxon>Pseudomonadati</taxon>
        <taxon>Pseudomonadota</taxon>
        <taxon>Candidatus Muproteobacteria</taxon>
    </lineage>
</organism>
<feature type="domain" description="HTH araC/xylS-type" evidence="4">
    <location>
        <begin position="164"/>
        <end position="264"/>
    </location>
</feature>
<dbReference type="GO" id="GO:0043565">
    <property type="term" value="F:sequence-specific DNA binding"/>
    <property type="evidence" value="ECO:0007669"/>
    <property type="project" value="InterPro"/>
</dbReference>
<dbReference type="PANTHER" id="PTHR46796">
    <property type="entry name" value="HTH-TYPE TRANSCRIPTIONAL ACTIVATOR RHAS-RELATED"/>
    <property type="match status" value="1"/>
</dbReference>
<gene>
    <name evidence="5" type="ORF">A2W18_04245</name>
</gene>
<accession>A0A1F6V597</accession>
<dbReference type="AlphaFoldDB" id="A0A1F6V597"/>
<reference evidence="5 6" key="1">
    <citation type="journal article" date="2016" name="Nat. Commun.">
        <title>Thousands of microbial genomes shed light on interconnected biogeochemical processes in an aquifer system.</title>
        <authorList>
            <person name="Anantharaman K."/>
            <person name="Brown C.T."/>
            <person name="Hug L.A."/>
            <person name="Sharon I."/>
            <person name="Castelle C.J."/>
            <person name="Probst A.J."/>
            <person name="Thomas B.C."/>
            <person name="Singh A."/>
            <person name="Wilkins M.J."/>
            <person name="Karaoz U."/>
            <person name="Brodie E.L."/>
            <person name="Williams K.H."/>
            <person name="Hubbard S.S."/>
            <person name="Banfield J.F."/>
        </authorList>
    </citation>
    <scope>NUCLEOTIDE SEQUENCE [LARGE SCALE GENOMIC DNA]</scope>
</reference>
<keyword evidence="3" id="KW-0804">Transcription</keyword>
<dbReference type="InterPro" id="IPR018062">
    <property type="entry name" value="HTH_AraC-typ_CS"/>
</dbReference>
<evidence type="ECO:0000259" key="4">
    <source>
        <dbReference type="PROSITE" id="PS01124"/>
    </source>
</evidence>
<name>A0A1F6V597_9PROT</name>
<evidence type="ECO:0000256" key="1">
    <source>
        <dbReference type="ARBA" id="ARBA00023015"/>
    </source>
</evidence>
<dbReference type="InterPro" id="IPR018060">
    <property type="entry name" value="HTH_AraC"/>
</dbReference>
<evidence type="ECO:0000313" key="5">
    <source>
        <dbReference type="EMBL" id="OGI64699.1"/>
    </source>
</evidence>
<dbReference type="EMBL" id="MFSP01000124">
    <property type="protein sequence ID" value="OGI64699.1"/>
    <property type="molecule type" value="Genomic_DNA"/>
</dbReference>